<dbReference type="Proteomes" id="UP000248333">
    <property type="component" value="Unassembled WGS sequence"/>
</dbReference>
<dbReference type="Pfam" id="PF00107">
    <property type="entry name" value="ADH_zinc_N"/>
    <property type="match status" value="1"/>
</dbReference>
<dbReference type="PROSITE" id="PS01162">
    <property type="entry name" value="QOR_ZETA_CRYSTAL"/>
    <property type="match status" value="1"/>
</dbReference>
<dbReference type="Gene3D" id="3.40.50.720">
    <property type="entry name" value="NAD(P)-binding Rossmann-like Domain"/>
    <property type="match status" value="1"/>
</dbReference>
<dbReference type="InterPro" id="IPR036291">
    <property type="entry name" value="NAD(P)-bd_dom_sf"/>
</dbReference>
<organism evidence="2 3">
    <name type="scientific">Micromonospora arborensis</name>
    <dbReference type="NCBI Taxonomy" id="2116518"/>
    <lineage>
        <taxon>Bacteria</taxon>
        <taxon>Bacillati</taxon>
        <taxon>Actinomycetota</taxon>
        <taxon>Actinomycetes</taxon>
        <taxon>Micromonosporales</taxon>
        <taxon>Micromonosporaceae</taxon>
        <taxon>Micromonospora</taxon>
    </lineage>
</organism>
<dbReference type="SMART" id="SM00829">
    <property type="entry name" value="PKS_ER"/>
    <property type="match status" value="1"/>
</dbReference>
<evidence type="ECO:0000313" key="2">
    <source>
        <dbReference type="EMBL" id="PYC63886.1"/>
    </source>
</evidence>
<dbReference type="AlphaFoldDB" id="A0A318NTU8"/>
<keyword evidence="3" id="KW-1185">Reference proteome</keyword>
<proteinExistence type="predicted"/>
<name>A0A318NTU8_9ACTN</name>
<gene>
    <name evidence="2" type="ORF">C7C45_31185</name>
</gene>
<dbReference type="InterPro" id="IPR013149">
    <property type="entry name" value="ADH-like_C"/>
</dbReference>
<dbReference type="PANTHER" id="PTHR43677">
    <property type="entry name" value="SHORT-CHAIN DEHYDROGENASE/REDUCTASE"/>
    <property type="match status" value="1"/>
</dbReference>
<comment type="caution">
    <text evidence="2">The sequence shown here is derived from an EMBL/GenBank/DDBJ whole genome shotgun (WGS) entry which is preliminary data.</text>
</comment>
<accession>A0A318NTU8</accession>
<dbReference type="GO" id="GO:0008270">
    <property type="term" value="F:zinc ion binding"/>
    <property type="evidence" value="ECO:0007669"/>
    <property type="project" value="InterPro"/>
</dbReference>
<dbReference type="RefSeq" id="WP_110568190.1">
    <property type="nucleotide sequence ID" value="NZ_PYBV01000058.1"/>
</dbReference>
<dbReference type="EMBL" id="PYBV01000058">
    <property type="protein sequence ID" value="PYC63886.1"/>
    <property type="molecule type" value="Genomic_DNA"/>
</dbReference>
<dbReference type="OrthoDB" id="3339625at2"/>
<dbReference type="Gene3D" id="3.90.180.10">
    <property type="entry name" value="Medium-chain alcohol dehydrogenases, catalytic domain"/>
    <property type="match status" value="1"/>
</dbReference>
<dbReference type="GO" id="GO:0016491">
    <property type="term" value="F:oxidoreductase activity"/>
    <property type="evidence" value="ECO:0007669"/>
    <property type="project" value="InterPro"/>
</dbReference>
<evidence type="ECO:0000259" key="1">
    <source>
        <dbReference type="SMART" id="SM00829"/>
    </source>
</evidence>
<reference evidence="2 3" key="1">
    <citation type="submission" date="2018-03" db="EMBL/GenBank/DDBJ databases">
        <title>Bioinformatic expansion and discovery of thiopeptide antibiotics.</title>
        <authorList>
            <person name="Schwalen C.J."/>
            <person name="Hudson G.A."/>
            <person name="Mitchell D.A."/>
        </authorList>
    </citation>
    <scope>NUCLEOTIDE SEQUENCE [LARGE SCALE GENOMIC DNA]</scope>
    <source>
        <strain evidence="2 3">NRRL 8041</strain>
    </source>
</reference>
<dbReference type="InterPro" id="IPR011032">
    <property type="entry name" value="GroES-like_sf"/>
</dbReference>
<dbReference type="InterPro" id="IPR051397">
    <property type="entry name" value="Zn-ADH-like_protein"/>
</dbReference>
<dbReference type="InterPro" id="IPR013154">
    <property type="entry name" value="ADH-like_N"/>
</dbReference>
<dbReference type="SUPFAM" id="SSF51735">
    <property type="entry name" value="NAD(P)-binding Rossmann-fold domains"/>
    <property type="match status" value="1"/>
</dbReference>
<dbReference type="SUPFAM" id="SSF50129">
    <property type="entry name" value="GroES-like"/>
    <property type="match status" value="1"/>
</dbReference>
<sequence>MRAILFDRYGDPDVLIETELPVPEPGPGQISLDVTCAGVNFAEVMFRRGQIQVGLPHVPGLEATGTVRAVGEGVIGLRPGQPISALTLDGGGYAEVALARADLTVALEGSRAVADPALAAAFPCNVPVAQGLLESAARLLPGESVLVLAAAGGVGTAAAQIARLAGASLVLGATGTTAKATYAAAFGYDEVVPYEALADLVAERTDGRGVDVILDSVGGEQRTKAAGMLAPLGRQLIFGDAAQQDEPVQPNHFWFGSRAMVGYNIGDLAHRAPKLVQRHLERAAELVAAGDVRVEVTEFDLADAAEAHRTLADRSSTGKLVLRVNG</sequence>
<dbReference type="InterPro" id="IPR002364">
    <property type="entry name" value="Quin_OxRdtase/zeta-crystal_CS"/>
</dbReference>
<dbReference type="Pfam" id="PF08240">
    <property type="entry name" value="ADH_N"/>
    <property type="match status" value="1"/>
</dbReference>
<evidence type="ECO:0000313" key="3">
    <source>
        <dbReference type="Proteomes" id="UP000248333"/>
    </source>
</evidence>
<protein>
    <submittedName>
        <fullName evidence="2">NADPH:quinone reductase</fullName>
    </submittedName>
</protein>
<dbReference type="PANTHER" id="PTHR43677:SF4">
    <property type="entry name" value="QUINONE OXIDOREDUCTASE-LIKE PROTEIN 2"/>
    <property type="match status" value="1"/>
</dbReference>
<feature type="domain" description="Enoyl reductase (ER)" evidence="1">
    <location>
        <begin position="10"/>
        <end position="322"/>
    </location>
</feature>
<dbReference type="InterPro" id="IPR020843">
    <property type="entry name" value="ER"/>
</dbReference>